<dbReference type="OrthoDB" id="3248123at2"/>
<evidence type="ECO:0000313" key="5">
    <source>
        <dbReference type="Proteomes" id="UP000199480"/>
    </source>
</evidence>
<sequence>MTLHQRFRAAATNCAYRFYSLEYFFSSSQREGFDAVELWCGPMHFFMDYAANDSVSHIAALSKKSGLPICAICPEQNNPKPSNVAARGDDAIRRSRQYFKRAIDVAADLGAGMVSITSGWGFLDESREAAWDRSVRMLSTLGSYAGERGVTLALEALQPEESNLCNCVRDLRTMLEDVGSAHLKVLLDTGAMWRAGESVRDYMDAFGKDVVHCHFTDARETSHLAWGDGVRDMRGDLLALAEAGYSGCLTFESVDPRYFVDPAAADRQSLAALKRNLEEFDT</sequence>
<protein>
    <submittedName>
        <fullName evidence="3">Protein FrlC</fullName>
    </submittedName>
</protein>
<feature type="domain" description="Xylose isomerase-like TIM barrel" evidence="1">
    <location>
        <begin position="30"/>
        <end position="275"/>
    </location>
</feature>
<evidence type="ECO:0000313" key="4">
    <source>
        <dbReference type="Proteomes" id="UP000198528"/>
    </source>
</evidence>
<name>A0A1H1MJL4_9ACTN</name>
<evidence type="ECO:0000313" key="3">
    <source>
        <dbReference type="EMBL" id="SDR87044.1"/>
    </source>
</evidence>
<dbReference type="Pfam" id="PF01261">
    <property type="entry name" value="AP_endonuc_2"/>
    <property type="match status" value="1"/>
</dbReference>
<dbReference type="RefSeq" id="WP_090845828.1">
    <property type="nucleotide sequence ID" value="NZ_FMZL01000006.1"/>
</dbReference>
<dbReference type="EMBL" id="LT629759">
    <property type="protein sequence ID" value="SDR87044.1"/>
    <property type="molecule type" value="Genomic_DNA"/>
</dbReference>
<evidence type="ECO:0000259" key="1">
    <source>
        <dbReference type="Pfam" id="PF01261"/>
    </source>
</evidence>
<dbReference type="Proteomes" id="UP000198528">
    <property type="component" value="Unassembled WGS sequence"/>
</dbReference>
<dbReference type="InterPro" id="IPR036237">
    <property type="entry name" value="Xyl_isomerase-like_sf"/>
</dbReference>
<dbReference type="PANTHER" id="PTHR12110">
    <property type="entry name" value="HYDROXYPYRUVATE ISOMERASE"/>
    <property type="match status" value="1"/>
</dbReference>
<dbReference type="SUPFAM" id="SSF51658">
    <property type="entry name" value="Xylose isomerase-like"/>
    <property type="match status" value="1"/>
</dbReference>
<dbReference type="GeneID" id="78500806"/>
<dbReference type="InterPro" id="IPR013022">
    <property type="entry name" value="Xyl_isomerase-like_TIM-brl"/>
</dbReference>
<reference evidence="3" key="1">
    <citation type="submission" date="2016-10" db="EMBL/GenBank/DDBJ databases">
        <authorList>
            <person name="de Groot N.N."/>
        </authorList>
    </citation>
    <scope>NUCLEOTIDE SEQUENCE [LARGE SCALE GENOMIC DNA]</scope>
    <source>
        <strain evidence="2">DSM 22619</strain>
        <strain evidence="3">DSM 22620</strain>
    </source>
</reference>
<organism evidence="3 5">
    <name type="scientific">Parafannyhessea umbonata</name>
    <dbReference type="NCBI Taxonomy" id="604330"/>
    <lineage>
        <taxon>Bacteria</taxon>
        <taxon>Bacillati</taxon>
        <taxon>Actinomycetota</taxon>
        <taxon>Coriobacteriia</taxon>
        <taxon>Coriobacteriales</taxon>
        <taxon>Atopobiaceae</taxon>
        <taxon>Parafannyhessea</taxon>
    </lineage>
</organism>
<dbReference type="AlphaFoldDB" id="A0A1H1MJL4"/>
<dbReference type="InterPro" id="IPR050312">
    <property type="entry name" value="IolE/XylAMocC-like"/>
</dbReference>
<dbReference type="STRING" id="604330.SAMN04489857_1464"/>
<keyword evidence="4" id="KW-1185">Reference proteome</keyword>
<evidence type="ECO:0000313" key="2">
    <source>
        <dbReference type="EMBL" id="SDC23874.1"/>
    </source>
</evidence>
<proteinExistence type="predicted"/>
<dbReference type="Proteomes" id="UP000199480">
    <property type="component" value="Chromosome I"/>
</dbReference>
<dbReference type="Gene3D" id="3.20.20.150">
    <property type="entry name" value="Divalent-metal-dependent TIM barrel enzymes"/>
    <property type="match status" value="1"/>
</dbReference>
<reference evidence="4 5" key="2">
    <citation type="submission" date="2016-10" db="EMBL/GenBank/DDBJ databases">
        <authorList>
            <person name="Varghese N."/>
            <person name="Submissions S."/>
        </authorList>
    </citation>
    <scope>NUCLEOTIDE SEQUENCE [LARGE SCALE GENOMIC DNA]</scope>
    <source>
        <strain evidence="4">DSM 22619</strain>
        <strain evidence="5">DSM 22620</strain>
    </source>
</reference>
<accession>A0A1H1MJL4</accession>
<gene>
    <name evidence="2" type="ORF">SAMN04487824_10626</name>
    <name evidence="3" type="ORF">SAMN04489857_1464</name>
</gene>
<dbReference type="EMBL" id="FMZL01000006">
    <property type="protein sequence ID" value="SDC23874.1"/>
    <property type="molecule type" value="Genomic_DNA"/>
</dbReference>